<dbReference type="GO" id="GO:0002953">
    <property type="term" value="F:5'-deoxynucleotidase activity"/>
    <property type="evidence" value="ECO:0007669"/>
    <property type="project" value="InterPro"/>
</dbReference>
<sequence>MQNLPEQLAFILELDRLKSVYRQTTVKADNNRQENSAEHSWHIALMANVLSEYTEEPVDVNRAVMMLLIHDIVEIDAGDTFAFAAQQELDGQEHKEIEAANRLFGLLPTAQFEQMKALWLEFEQAQTADARFAKGMDRILPLLQNMANGGGSWVRHGVTKSQVLKRNEYLQQVTPKLWQYACQQIDLAVANGWLKDAC</sequence>
<dbReference type="Pfam" id="PF13023">
    <property type="entry name" value="HD_3"/>
    <property type="match status" value="1"/>
</dbReference>
<keyword evidence="1" id="KW-0479">Metal-binding</keyword>
<dbReference type="GO" id="GO:0046872">
    <property type="term" value="F:metal ion binding"/>
    <property type="evidence" value="ECO:0007669"/>
    <property type="project" value="UniProtKB-KW"/>
</dbReference>
<dbReference type="STRING" id="754436.JCM19237_4637"/>
<gene>
    <name evidence="4" type="ORF">JCM19237_4637</name>
</gene>
<protein>
    <submittedName>
        <fullName evidence="4">Predicted hydrolase</fullName>
    </submittedName>
</protein>
<dbReference type="SUPFAM" id="SSF109604">
    <property type="entry name" value="HD-domain/PDEase-like"/>
    <property type="match status" value="1"/>
</dbReference>
<evidence type="ECO:0000256" key="1">
    <source>
        <dbReference type="ARBA" id="ARBA00022723"/>
    </source>
</evidence>
<dbReference type="Proteomes" id="UP000029227">
    <property type="component" value="Unassembled WGS sequence"/>
</dbReference>
<dbReference type="GO" id="GO:0005737">
    <property type="term" value="C:cytoplasm"/>
    <property type="evidence" value="ECO:0007669"/>
    <property type="project" value="TreeGrafter"/>
</dbReference>
<dbReference type="eggNOG" id="COG1896">
    <property type="taxonomic scope" value="Bacteria"/>
</dbReference>
<evidence type="ECO:0000313" key="5">
    <source>
        <dbReference type="Proteomes" id="UP000029227"/>
    </source>
</evidence>
<evidence type="ECO:0000313" key="4">
    <source>
        <dbReference type="EMBL" id="GAL07221.1"/>
    </source>
</evidence>
<feature type="domain" description="HD" evidence="3">
    <location>
        <begin position="14"/>
        <end position="178"/>
    </location>
</feature>
<evidence type="ECO:0000256" key="2">
    <source>
        <dbReference type="ARBA" id="ARBA00022801"/>
    </source>
</evidence>
<dbReference type="InterPro" id="IPR006674">
    <property type="entry name" value="HD_domain"/>
</dbReference>
<organism evidence="4 5">
    <name type="scientific">Photobacterium aphoticum</name>
    <dbReference type="NCBI Taxonomy" id="754436"/>
    <lineage>
        <taxon>Bacteria</taxon>
        <taxon>Pseudomonadati</taxon>
        <taxon>Pseudomonadota</taxon>
        <taxon>Gammaproteobacteria</taxon>
        <taxon>Vibrionales</taxon>
        <taxon>Vibrionaceae</taxon>
        <taxon>Photobacterium</taxon>
    </lineage>
</organism>
<comment type="caution">
    <text evidence="4">The sequence shown here is derived from an EMBL/GenBank/DDBJ whole genome shotgun (WGS) entry which is preliminary data.</text>
</comment>
<keyword evidence="2 4" id="KW-0378">Hydrolase</keyword>
<dbReference type="EMBL" id="BBMN01000015">
    <property type="protein sequence ID" value="GAL07221.1"/>
    <property type="molecule type" value="Genomic_DNA"/>
</dbReference>
<accession>A0A090QWE8</accession>
<evidence type="ECO:0000259" key="3">
    <source>
        <dbReference type="Pfam" id="PF13023"/>
    </source>
</evidence>
<dbReference type="PANTHER" id="PTHR11845">
    <property type="entry name" value="5'-DEOXYNUCLEOTIDASE HDDC2"/>
    <property type="match status" value="1"/>
</dbReference>
<reference evidence="4 5" key="1">
    <citation type="journal article" date="2014" name="Genome Announc.">
        <title>Draft Genome Sequences of Two Vibrionaceae Species, Vibrio ponticus C121 and Photobacterium aphoticum C119, Isolated as Coral Reef Microbiota.</title>
        <authorList>
            <person name="Al-saari N."/>
            <person name="Meirelles P.M."/>
            <person name="Mino S."/>
            <person name="Suda W."/>
            <person name="Oshima K."/>
            <person name="Hattori M."/>
            <person name="Ohkuma M."/>
            <person name="Thompson F.L."/>
            <person name="Gomez-Gil B."/>
            <person name="Sawabe T."/>
            <person name="Sawabe T."/>
        </authorList>
    </citation>
    <scope>NUCLEOTIDE SEQUENCE [LARGE SCALE GENOMIC DNA]</scope>
    <source>
        <strain evidence="4 5">JCM 19237</strain>
    </source>
</reference>
<name>A0A090QWE8_9GAMM</name>
<dbReference type="PANTHER" id="PTHR11845:SF13">
    <property type="entry name" value="5'-DEOXYNUCLEOTIDASE HDDC2"/>
    <property type="match status" value="1"/>
</dbReference>
<dbReference type="InterPro" id="IPR039356">
    <property type="entry name" value="YfbR/HDDC2"/>
</dbReference>
<proteinExistence type="predicted"/>
<dbReference type="AlphaFoldDB" id="A0A090QWE8"/>
<dbReference type="Gene3D" id="1.10.3210.10">
    <property type="entry name" value="Hypothetical protein af1432"/>
    <property type="match status" value="1"/>
</dbReference>